<feature type="transmembrane region" description="Helical" evidence="1">
    <location>
        <begin position="34"/>
        <end position="53"/>
    </location>
</feature>
<keyword evidence="1" id="KW-0812">Transmembrane</keyword>
<protein>
    <submittedName>
        <fullName evidence="2">Uncharacterized protein</fullName>
    </submittedName>
</protein>
<evidence type="ECO:0000256" key="1">
    <source>
        <dbReference type="SAM" id="Phobius"/>
    </source>
</evidence>
<dbReference type="EMBL" id="CAJFCW020000006">
    <property type="protein sequence ID" value="CAG9127173.1"/>
    <property type="molecule type" value="Genomic_DNA"/>
</dbReference>
<name>A0A811LMH9_9BILA</name>
<keyword evidence="3" id="KW-1185">Reference proteome</keyword>
<feature type="transmembrane region" description="Helical" evidence="1">
    <location>
        <begin position="74"/>
        <end position="95"/>
    </location>
</feature>
<dbReference type="Proteomes" id="UP000783686">
    <property type="component" value="Unassembled WGS sequence"/>
</dbReference>
<keyword evidence="1" id="KW-1133">Transmembrane helix</keyword>
<dbReference type="EMBL" id="CAJFDH010000006">
    <property type="protein sequence ID" value="CAD5229672.1"/>
    <property type="molecule type" value="Genomic_DNA"/>
</dbReference>
<dbReference type="Proteomes" id="UP000614601">
    <property type="component" value="Unassembled WGS sequence"/>
</dbReference>
<sequence>MVIPEVNWNEATDCIVFGCLLQKHGGIPQLVSKLGLGVVNMFCATSFIIIFRYSRKNANDNALWNNITHMTLKLFINEMVFNILPNIAILIVYYVS</sequence>
<gene>
    <name evidence="2" type="ORF">BOKJ2_LOCUS13731</name>
</gene>
<dbReference type="AlphaFoldDB" id="A0A811LMH9"/>
<accession>A0A811LMH9</accession>
<organism evidence="2 3">
    <name type="scientific">Bursaphelenchus okinawaensis</name>
    <dbReference type="NCBI Taxonomy" id="465554"/>
    <lineage>
        <taxon>Eukaryota</taxon>
        <taxon>Metazoa</taxon>
        <taxon>Ecdysozoa</taxon>
        <taxon>Nematoda</taxon>
        <taxon>Chromadorea</taxon>
        <taxon>Rhabditida</taxon>
        <taxon>Tylenchina</taxon>
        <taxon>Tylenchomorpha</taxon>
        <taxon>Aphelenchoidea</taxon>
        <taxon>Aphelenchoididae</taxon>
        <taxon>Bursaphelenchus</taxon>
    </lineage>
</organism>
<evidence type="ECO:0000313" key="2">
    <source>
        <dbReference type="EMBL" id="CAD5229672.1"/>
    </source>
</evidence>
<evidence type="ECO:0000313" key="3">
    <source>
        <dbReference type="Proteomes" id="UP000614601"/>
    </source>
</evidence>
<proteinExistence type="predicted"/>
<comment type="caution">
    <text evidence="2">The sequence shown here is derived from an EMBL/GenBank/DDBJ whole genome shotgun (WGS) entry which is preliminary data.</text>
</comment>
<keyword evidence="1" id="KW-0472">Membrane</keyword>
<reference evidence="2" key="1">
    <citation type="submission" date="2020-09" db="EMBL/GenBank/DDBJ databases">
        <authorList>
            <person name="Kikuchi T."/>
        </authorList>
    </citation>
    <scope>NUCLEOTIDE SEQUENCE</scope>
    <source>
        <strain evidence="2">SH1</strain>
    </source>
</reference>